<accession>A0A4U5PNW3</accession>
<dbReference type="EMBL" id="RCHU01000675">
    <property type="protein sequence ID" value="TKR98413.1"/>
    <property type="molecule type" value="Genomic_DNA"/>
</dbReference>
<dbReference type="InterPro" id="IPR032567">
    <property type="entry name" value="RTL1-rel"/>
</dbReference>
<dbReference type="PANTHER" id="PTHR15503:SF22">
    <property type="entry name" value="TRANSPOSON TY3-I GAG POLYPROTEIN"/>
    <property type="match status" value="1"/>
</dbReference>
<dbReference type="PANTHER" id="PTHR15503">
    <property type="entry name" value="LDOC1 RELATED"/>
    <property type="match status" value="1"/>
</dbReference>
<dbReference type="CDD" id="cd00303">
    <property type="entry name" value="retropepsin_like"/>
    <property type="match status" value="1"/>
</dbReference>
<gene>
    <name evidence="1" type="ORF">D5086_0000203280</name>
</gene>
<name>A0A4U5PNW3_POPAL</name>
<proteinExistence type="predicted"/>
<dbReference type="AlphaFoldDB" id="A0A4U5PNW3"/>
<sequence>METRNKSNIEFRNEVIEALAQHASQFDLLKTQHESHFDLLNNNMNPVTTSLQNHQNTITALLQCFSPTEYEDPSEALTRCRQVTTVAAYQEAFEGLSHRVDGLPEPFLVGCFIAGLRDDIRLDVKTKQAKTLGDTIGVARLVKERNLLQRKGKRFARSTVISHPLSTTNNGVLGPPLASKPINNTAPSLFRRITNQEARERHSTPADTDTNEDCTVDIATVESFPEISFHAITRTEHPQTICVIQKLKNKDVTVLIDGGSTHNFIDQSIVSQFGLQEIRDKTFQVMVANREKIVCGGWCLALSLLI</sequence>
<protein>
    <recommendedName>
        <fullName evidence="2">Retrotransposon gag domain-containing protein</fullName>
    </recommendedName>
</protein>
<comment type="caution">
    <text evidence="1">The sequence shown here is derived from an EMBL/GenBank/DDBJ whole genome shotgun (WGS) entry which is preliminary data.</text>
</comment>
<organism evidence="1">
    <name type="scientific">Populus alba</name>
    <name type="common">White poplar</name>
    <dbReference type="NCBI Taxonomy" id="43335"/>
    <lineage>
        <taxon>Eukaryota</taxon>
        <taxon>Viridiplantae</taxon>
        <taxon>Streptophyta</taxon>
        <taxon>Embryophyta</taxon>
        <taxon>Tracheophyta</taxon>
        <taxon>Spermatophyta</taxon>
        <taxon>Magnoliopsida</taxon>
        <taxon>eudicotyledons</taxon>
        <taxon>Gunneridae</taxon>
        <taxon>Pentapetalae</taxon>
        <taxon>rosids</taxon>
        <taxon>fabids</taxon>
        <taxon>Malpighiales</taxon>
        <taxon>Salicaceae</taxon>
        <taxon>Saliceae</taxon>
        <taxon>Populus</taxon>
    </lineage>
</organism>
<dbReference type="Gene3D" id="2.40.70.10">
    <property type="entry name" value="Acid Proteases"/>
    <property type="match status" value="1"/>
</dbReference>
<evidence type="ECO:0008006" key="2">
    <source>
        <dbReference type="Google" id="ProtNLM"/>
    </source>
</evidence>
<evidence type="ECO:0000313" key="1">
    <source>
        <dbReference type="EMBL" id="TKR98413.1"/>
    </source>
</evidence>
<dbReference type="InterPro" id="IPR021109">
    <property type="entry name" value="Peptidase_aspartic_dom_sf"/>
</dbReference>
<reference evidence="1" key="1">
    <citation type="submission" date="2018-10" db="EMBL/GenBank/DDBJ databases">
        <title>Population genomic analysis revealed the cold adaptation of white poplar.</title>
        <authorList>
            <person name="Liu Y.-J."/>
        </authorList>
    </citation>
    <scope>NUCLEOTIDE SEQUENCE [LARGE SCALE GENOMIC DNA]</scope>
    <source>
        <strain evidence="1">PAL-ZL1</strain>
    </source>
</reference>